<reference evidence="2" key="2">
    <citation type="submission" date="2015-01" db="EMBL/GenBank/DDBJ databases">
        <title>Evolutionary Origins and Diversification of the Mycorrhizal Mutualists.</title>
        <authorList>
            <consortium name="DOE Joint Genome Institute"/>
            <consortium name="Mycorrhizal Genomics Consortium"/>
            <person name="Kohler A."/>
            <person name="Kuo A."/>
            <person name="Nagy L.G."/>
            <person name="Floudas D."/>
            <person name="Copeland A."/>
            <person name="Barry K.W."/>
            <person name="Cichocki N."/>
            <person name="Veneault-Fourrey C."/>
            <person name="LaButti K."/>
            <person name="Lindquist E.A."/>
            <person name="Lipzen A."/>
            <person name="Lundell T."/>
            <person name="Morin E."/>
            <person name="Murat C."/>
            <person name="Riley R."/>
            <person name="Ohm R."/>
            <person name="Sun H."/>
            <person name="Tunlid A."/>
            <person name="Henrissat B."/>
            <person name="Grigoriev I.V."/>
            <person name="Hibbett D.S."/>
            <person name="Martin F."/>
        </authorList>
    </citation>
    <scope>NUCLEOTIDE SEQUENCE [LARGE SCALE GENOMIC DNA]</scope>
    <source>
        <strain evidence="2">MAFF 305830</strain>
    </source>
</reference>
<dbReference type="AlphaFoldDB" id="A0A0C3AEW0"/>
<dbReference type="HOGENOM" id="CLU_2414673_0_0_1"/>
<keyword evidence="2" id="KW-1185">Reference proteome</keyword>
<organism evidence="1 2">
    <name type="scientific">Serendipita vermifera MAFF 305830</name>
    <dbReference type="NCBI Taxonomy" id="933852"/>
    <lineage>
        <taxon>Eukaryota</taxon>
        <taxon>Fungi</taxon>
        <taxon>Dikarya</taxon>
        <taxon>Basidiomycota</taxon>
        <taxon>Agaricomycotina</taxon>
        <taxon>Agaricomycetes</taxon>
        <taxon>Sebacinales</taxon>
        <taxon>Serendipitaceae</taxon>
        <taxon>Serendipita</taxon>
    </lineage>
</organism>
<accession>A0A0C3AEW0</accession>
<evidence type="ECO:0000313" key="1">
    <source>
        <dbReference type="EMBL" id="KIM23170.1"/>
    </source>
</evidence>
<evidence type="ECO:0000313" key="2">
    <source>
        <dbReference type="Proteomes" id="UP000054097"/>
    </source>
</evidence>
<proteinExistence type="predicted"/>
<protein>
    <submittedName>
        <fullName evidence="1">Uncharacterized protein</fullName>
    </submittedName>
</protein>
<name>A0A0C3AEW0_SERVB</name>
<dbReference type="OrthoDB" id="3135768at2759"/>
<reference evidence="1 2" key="1">
    <citation type="submission" date="2014-04" db="EMBL/GenBank/DDBJ databases">
        <authorList>
            <consortium name="DOE Joint Genome Institute"/>
            <person name="Kuo A."/>
            <person name="Zuccaro A."/>
            <person name="Kohler A."/>
            <person name="Nagy L.G."/>
            <person name="Floudas D."/>
            <person name="Copeland A."/>
            <person name="Barry K.W."/>
            <person name="Cichocki N."/>
            <person name="Veneault-Fourrey C."/>
            <person name="LaButti K."/>
            <person name="Lindquist E.A."/>
            <person name="Lipzen A."/>
            <person name="Lundell T."/>
            <person name="Morin E."/>
            <person name="Murat C."/>
            <person name="Sun H."/>
            <person name="Tunlid A."/>
            <person name="Henrissat B."/>
            <person name="Grigoriev I.V."/>
            <person name="Hibbett D.S."/>
            <person name="Martin F."/>
            <person name="Nordberg H.P."/>
            <person name="Cantor M.N."/>
            <person name="Hua S.X."/>
        </authorList>
    </citation>
    <scope>NUCLEOTIDE SEQUENCE [LARGE SCALE GENOMIC DNA]</scope>
    <source>
        <strain evidence="1 2">MAFF 305830</strain>
    </source>
</reference>
<sequence>MSRKDSKEPLYPLICYSFNSDRILLPHTKTIEETLKLLHYYLDMPKEADIELTTNWNGHKDRVRIVAHVWPFIAGAVDEIKVTTYEKSPLSP</sequence>
<dbReference type="EMBL" id="KN824341">
    <property type="protein sequence ID" value="KIM23170.1"/>
    <property type="molecule type" value="Genomic_DNA"/>
</dbReference>
<gene>
    <name evidence="1" type="ORF">M408DRAFT_332467</name>
</gene>
<dbReference type="Proteomes" id="UP000054097">
    <property type="component" value="Unassembled WGS sequence"/>
</dbReference>